<evidence type="ECO:0000313" key="2">
    <source>
        <dbReference type="EMBL" id="PHT71920.1"/>
    </source>
</evidence>
<feature type="compositionally biased region" description="Basic and acidic residues" evidence="1">
    <location>
        <begin position="7"/>
        <end position="19"/>
    </location>
</feature>
<feature type="region of interest" description="Disordered" evidence="1">
    <location>
        <begin position="1"/>
        <end position="27"/>
    </location>
</feature>
<name>A0A2G2YQ99_CAPAN</name>
<reference evidence="2 3" key="2">
    <citation type="journal article" date="2017" name="Genome Biol.">
        <title>New reference genome sequences of hot pepper reveal the massive evolution of plant disease-resistance genes by retroduplication.</title>
        <authorList>
            <person name="Kim S."/>
            <person name="Park J."/>
            <person name="Yeom S.I."/>
            <person name="Kim Y.M."/>
            <person name="Seo E."/>
            <person name="Kim K.T."/>
            <person name="Kim M.S."/>
            <person name="Lee J.M."/>
            <person name="Cheong K."/>
            <person name="Shin H.S."/>
            <person name="Kim S.B."/>
            <person name="Han K."/>
            <person name="Lee J."/>
            <person name="Park M."/>
            <person name="Lee H.A."/>
            <person name="Lee H.Y."/>
            <person name="Lee Y."/>
            <person name="Oh S."/>
            <person name="Lee J.H."/>
            <person name="Choi E."/>
            <person name="Choi E."/>
            <person name="Lee S.E."/>
            <person name="Jeon J."/>
            <person name="Kim H."/>
            <person name="Choi G."/>
            <person name="Song H."/>
            <person name="Lee J."/>
            <person name="Lee S.C."/>
            <person name="Kwon J.K."/>
            <person name="Lee H.Y."/>
            <person name="Koo N."/>
            <person name="Hong Y."/>
            <person name="Kim R.W."/>
            <person name="Kang W.H."/>
            <person name="Huh J.H."/>
            <person name="Kang B.C."/>
            <person name="Yang T.J."/>
            <person name="Lee Y.H."/>
            <person name="Bennetzen J.L."/>
            <person name="Choi D."/>
        </authorList>
    </citation>
    <scope>NUCLEOTIDE SEQUENCE [LARGE SCALE GENOMIC DNA]</scope>
    <source>
        <strain evidence="3">cv. CM334</strain>
    </source>
</reference>
<comment type="caution">
    <text evidence="2">The sequence shown here is derived from an EMBL/GenBank/DDBJ whole genome shotgun (WGS) entry which is preliminary data.</text>
</comment>
<reference evidence="2 3" key="1">
    <citation type="journal article" date="2014" name="Nat. Genet.">
        <title>Genome sequence of the hot pepper provides insights into the evolution of pungency in Capsicum species.</title>
        <authorList>
            <person name="Kim S."/>
            <person name="Park M."/>
            <person name="Yeom S.I."/>
            <person name="Kim Y.M."/>
            <person name="Lee J.M."/>
            <person name="Lee H.A."/>
            <person name="Seo E."/>
            <person name="Choi J."/>
            <person name="Cheong K."/>
            <person name="Kim K.T."/>
            <person name="Jung K."/>
            <person name="Lee G.W."/>
            <person name="Oh S.K."/>
            <person name="Bae C."/>
            <person name="Kim S.B."/>
            <person name="Lee H.Y."/>
            <person name="Kim S.Y."/>
            <person name="Kim M.S."/>
            <person name="Kang B.C."/>
            <person name="Jo Y.D."/>
            <person name="Yang H.B."/>
            <person name="Jeong H.J."/>
            <person name="Kang W.H."/>
            <person name="Kwon J.K."/>
            <person name="Shin C."/>
            <person name="Lim J.Y."/>
            <person name="Park J.H."/>
            <person name="Huh J.H."/>
            <person name="Kim J.S."/>
            <person name="Kim B.D."/>
            <person name="Cohen O."/>
            <person name="Paran I."/>
            <person name="Suh M.C."/>
            <person name="Lee S.B."/>
            <person name="Kim Y.K."/>
            <person name="Shin Y."/>
            <person name="Noh S.J."/>
            <person name="Park J."/>
            <person name="Seo Y.S."/>
            <person name="Kwon S.Y."/>
            <person name="Kim H.A."/>
            <person name="Park J.M."/>
            <person name="Kim H.J."/>
            <person name="Choi S.B."/>
            <person name="Bosland P.W."/>
            <person name="Reeves G."/>
            <person name="Jo S.H."/>
            <person name="Lee B.W."/>
            <person name="Cho H.T."/>
            <person name="Choi H.S."/>
            <person name="Lee M.S."/>
            <person name="Yu Y."/>
            <person name="Do Choi Y."/>
            <person name="Park B.S."/>
            <person name="van Deynze A."/>
            <person name="Ashrafi H."/>
            <person name="Hill T."/>
            <person name="Kim W.T."/>
            <person name="Pai H.S."/>
            <person name="Ahn H.K."/>
            <person name="Yeam I."/>
            <person name="Giovannoni J.J."/>
            <person name="Rose J.K."/>
            <person name="Sorensen I."/>
            <person name="Lee S.J."/>
            <person name="Kim R.W."/>
            <person name="Choi I.Y."/>
            <person name="Choi B.S."/>
            <person name="Lim J.S."/>
            <person name="Lee Y.H."/>
            <person name="Choi D."/>
        </authorList>
    </citation>
    <scope>NUCLEOTIDE SEQUENCE [LARGE SCALE GENOMIC DNA]</scope>
    <source>
        <strain evidence="3">cv. CM334</strain>
    </source>
</reference>
<keyword evidence="3" id="KW-1185">Reference proteome</keyword>
<dbReference type="EMBL" id="AYRZ02000009">
    <property type="protein sequence ID" value="PHT71920.1"/>
    <property type="molecule type" value="Genomic_DNA"/>
</dbReference>
<gene>
    <name evidence="2" type="ORF">T459_22705</name>
</gene>
<dbReference type="Gramene" id="PHT71920">
    <property type="protein sequence ID" value="PHT71920"/>
    <property type="gene ID" value="T459_22705"/>
</dbReference>
<evidence type="ECO:0000256" key="1">
    <source>
        <dbReference type="SAM" id="MobiDB-lite"/>
    </source>
</evidence>
<organism evidence="2 3">
    <name type="scientific">Capsicum annuum</name>
    <name type="common">Capsicum pepper</name>
    <dbReference type="NCBI Taxonomy" id="4072"/>
    <lineage>
        <taxon>Eukaryota</taxon>
        <taxon>Viridiplantae</taxon>
        <taxon>Streptophyta</taxon>
        <taxon>Embryophyta</taxon>
        <taxon>Tracheophyta</taxon>
        <taxon>Spermatophyta</taxon>
        <taxon>Magnoliopsida</taxon>
        <taxon>eudicotyledons</taxon>
        <taxon>Gunneridae</taxon>
        <taxon>Pentapetalae</taxon>
        <taxon>asterids</taxon>
        <taxon>lamiids</taxon>
        <taxon>Solanales</taxon>
        <taxon>Solanaceae</taxon>
        <taxon>Solanoideae</taxon>
        <taxon>Capsiceae</taxon>
        <taxon>Capsicum</taxon>
    </lineage>
</organism>
<dbReference type="AlphaFoldDB" id="A0A2G2YQ99"/>
<protein>
    <submittedName>
        <fullName evidence="2">Uncharacterized protein</fullName>
    </submittedName>
</protein>
<accession>A0A2G2YQ99</accession>
<proteinExistence type="predicted"/>
<sequence length="170" mass="19727">MKAVARKVTDVVEKNQERSGRKKRKQEVESWFKEVEQLEEEFHLLKEVATRGKKNRGVLKKLNGIVPELEQIGEFGGLLCDVYESEERPMKVQPVHEEMSKQNLEVVWTWLQDENVSSIGIYDMGEQGHSIKDCHALKREIEKMIQDKLIMVQNIDSEENFSHADMQTSG</sequence>
<evidence type="ECO:0000313" key="3">
    <source>
        <dbReference type="Proteomes" id="UP000222542"/>
    </source>
</evidence>
<dbReference type="Proteomes" id="UP000222542">
    <property type="component" value="Unassembled WGS sequence"/>
</dbReference>